<feature type="transmembrane region" description="Helical" evidence="1">
    <location>
        <begin position="59"/>
        <end position="77"/>
    </location>
</feature>
<feature type="domain" description="DUF4010" evidence="3">
    <location>
        <begin position="177"/>
        <end position="385"/>
    </location>
</feature>
<feature type="transmembrane region" description="Helical" evidence="1">
    <location>
        <begin position="364"/>
        <end position="383"/>
    </location>
</feature>
<evidence type="ECO:0000256" key="1">
    <source>
        <dbReference type="SAM" id="Phobius"/>
    </source>
</evidence>
<organism evidence="4 5">
    <name type="scientific">Pseudomonas gingeri</name>
    <dbReference type="NCBI Taxonomy" id="117681"/>
    <lineage>
        <taxon>Bacteria</taxon>
        <taxon>Pseudomonadati</taxon>
        <taxon>Pseudomonadota</taxon>
        <taxon>Gammaproteobacteria</taxon>
        <taxon>Pseudomonadales</taxon>
        <taxon>Pseudomonadaceae</taxon>
        <taxon>Pseudomonas</taxon>
    </lineage>
</organism>
<feature type="transmembrane region" description="Helical" evidence="1">
    <location>
        <begin position="389"/>
        <end position="410"/>
    </location>
</feature>
<dbReference type="Pfam" id="PF02308">
    <property type="entry name" value="MgtC"/>
    <property type="match status" value="1"/>
</dbReference>
<feature type="domain" description="MgtC/SapB/SrpB/YhiD N-terminal" evidence="2">
    <location>
        <begin position="10"/>
        <end position="128"/>
    </location>
</feature>
<dbReference type="PANTHER" id="PTHR39084:SF1">
    <property type="entry name" value="DUF4010 DOMAIN-CONTAINING PROTEIN"/>
    <property type="match status" value="1"/>
</dbReference>
<dbReference type="AlphaFoldDB" id="A0A7Y8BTW2"/>
<name>A0A7Y8BTW2_9PSED</name>
<dbReference type="PANTHER" id="PTHR39084">
    <property type="entry name" value="MEMBRANE PROTEIN-RELATED"/>
    <property type="match status" value="1"/>
</dbReference>
<sequence length="417" mass="42740">METITHATNLASALGLGLLVGFERERKKGEGANRHFAGLRTFALTSLLGYVGLLLGGPMLLSTLTVALAMLAGVAYFKRRSQNPGMTTGVALLLVLLLGALCNSEAVLAVALAVILTVLLNFRQSLHRFALNQLSETEVKDGLILATAALVIMPLVPDAFIGPYQAINPRSICLLTVLIMGVSALGHIAIRVLGVRNGLSLAGFASGFVSSVATIAAMGNRARQQPGLLPQAASAAILSNLATLILLGLVLGAISPATLVQLSLPLMLGGAVAASYALRLMKRPPADTSPPINIGHAFNLKLTLMVAAGISSLFLVTSAMQARFGLSGLFTASILGGLADAHATSASVAALVKAGQLSAENARLPILAILASNTLSKCVMAWSSGGGAFARRVVPALLLILLALAAGAFIQGRLIPG</sequence>
<keyword evidence="1" id="KW-1133">Transmembrane helix</keyword>
<feature type="transmembrane region" description="Helical" evidence="1">
    <location>
        <begin position="260"/>
        <end position="281"/>
    </location>
</feature>
<comment type="caution">
    <text evidence="4">The sequence shown here is derived from an EMBL/GenBank/DDBJ whole genome shotgun (WGS) entry which is preliminary data.</text>
</comment>
<feature type="transmembrane region" description="Helical" evidence="1">
    <location>
        <begin position="232"/>
        <end position="254"/>
    </location>
</feature>
<feature type="transmembrane region" description="Helical" evidence="1">
    <location>
        <begin position="142"/>
        <end position="160"/>
    </location>
</feature>
<dbReference type="Proteomes" id="UP000522864">
    <property type="component" value="Unassembled WGS sequence"/>
</dbReference>
<dbReference type="RefSeq" id="WP_177102910.1">
    <property type="nucleotide sequence ID" value="NZ_JACAQA010000020.1"/>
</dbReference>
<feature type="transmembrane region" description="Helical" evidence="1">
    <location>
        <begin position="199"/>
        <end position="220"/>
    </location>
</feature>
<evidence type="ECO:0000313" key="4">
    <source>
        <dbReference type="EMBL" id="NWB87828.1"/>
    </source>
</evidence>
<evidence type="ECO:0000259" key="2">
    <source>
        <dbReference type="Pfam" id="PF02308"/>
    </source>
</evidence>
<reference evidence="4 5" key="1">
    <citation type="submission" date="2020-04" db="EMBL/GenBank/DDBJ databases">
        <title>Molecular characterization of pseudomonads from Agaricus bisporus reveal novel blotch 2 pathogens in Western Europe.</title>
        <authorList>
            <person name="Taparia T."/>
            <person name="Krijger M."/>
            <person name="Haynes E."/>
            <person name="Elpinstone J.G."/>
            <person name="Noble R."/>
            <person name="Van Der Wolf J."/>
        </authorList>
    </citation>
    <scope>NUCLEOTIDE SEQUENCE [LARGE SCALE GENOMIC DNA]</scope>
    <source>
        <strain evidence="4 5">G9001</strain>
    </source>
</reference>
<feature type="transmembrane region" description="Helical" evidence="1">
    <location>
        <begin position="302"/>
        <end position="322"/>
    </location>
</feature>
<accession>A0A7Y8BTW2</accession>
<feature type="transmembrane region" description="Helical" evidence="1">
    <location>
        <begin position="35"/>
        <end position="53"/>
    </location>
</feature>
<dbReference type="InterPro" id="IPR025105">
    <property type="entry name" value="DUF4010"/>
</dbReference>
<feature type="transmembrane region" description="Helical" evidence="1">
    <location>
        <begin position="172"/>
        <end position="193"/>
    </location>
</feature>
<dbReference type="EMBL" id="JACAQA010000020">
    <property type="protein sequence ID" value="NWB87828.1"/>
    <property type="molecule type" value="Genomic_DNA"/>
</dbReference>
<feature type="transmembrane region" description="Helical" evidence="1">
    <location>
        <begin position="89"/>
        <end position="122"/>
    </location>
</feature>
<dbReference type="InterPro" id="IPR049177">
    <property type="entry name" value="MgtC_SapB_SrpB_YhiD_N"/>
</dbReference>
<keyword evidence="1" id="KW-0472">Membrane</keyword>
<gene>
    <name evidence="4" type="ORF">HX830_23430</name>
</gene>
<dbReference type="Pfam" id="PF13194">
    <property type="entry name" value="DUF4010"/>
    <property type="match status" value="1"/>
</dbReference>
<evidence type="ECO:0000259" key="3">
    <source>
        <dbReference type="Pfam" id="PF13194"/>
    </source>
</evidence>
<proteinExistence type="predicted"/>
<keyword evidence="1" id="KW-0812">Transmembrane</keyword>
<protein>
    <submittedName>
        <fullName evidence="4">DUF4010 domain-containing protein</fullName>
    </submittedName>
</protein>
<evidence type="ECO:0000313" key="5">
    <source>
        <dbReference type="Proteomes" id="UP000522864"/>
    </source>
</evidence>